<evidence type="ECO:0000313" key="2">
    <source>
        <dbReference type="Proteomes" id="UP001341840"/>
    </source>
</evidence>
<protein>
    <submittedName>
        <fullName evidence="1">Uncharacterized protein</fullName>
    </submittedName>
</protein>
<keyword evidence="2" id="KW-1185">Reference proteome</keyword>
<proteinExistence type="predicted"/>
<name>A0ABU6UTX0_9FABA</name>
<gene>
    <name evidence="1" type="ORF">PIB30_091125</name>
</gene>
<evidence type="ECO:0000313" key="1">
    <source>
        <dbReference type="EMBL" id="MED6164544.1"/>
    </source>
</evidence>
<dbReference type="Proteomes" id="UP001341840">
    <property type="component" value="Unassembled WGS sequence"/>
</dbReference>
<sequence>MSNSNPSPFSVHRRRRHYWRHCHCRDACSFSSSGKGASESAEHAALQSMKVTGATLAKSKAEKGRSKETMEMAEASMIKPKKMPPLLGLFFFARSRHCHCHCAAAPSSSCGCVVVLLVVVGLWWCACCYCGGATTICDGGGSDEGFGAFQDTKHFVSLKVQVPPISLAI</sequence>
<accession>A0ABU6UTX0</accession>
<comment type="caution">
    <text evidence="1">The sequence shown here is derived from an EMBL/GenBank/DDBJ whole genome shotgun (WGS) entry which is preliminary data.</text>
</comment>
<dbReference type="EMBL" id="JASCZI010122629">
    <property type="protein sequence ID" value="MED6164544.1"/>
    <property type="molecule type" value="Genomic_DNA"/>
</dbReference>
<organism evidence="1 2">
    <name type="scientific">Stylosanthes scabra</name>
    <dbReference type="NCBI Taxonomy" id="79078"/>
    <lineage>
        <taxon>Eukaryota</taxon>
        <taxon>Viridiplantae</taxon>
        <taxon>Streptophyta</taxon>
        <taxon>Embryophyta</taxon>
        <taxon>Tracheophyta</taxon>
        <taxon>Spermatophyta</taxon>
        <taxon>Magnoliopsida</taxon>
        <taxon>eudicotyledons</taxon>
        <taxon>Gunneridae</taxon>
        <taxon>Pentapetalae</taxon>
        <taxon>rosids</taxon>
        <taxon>fabids</taxon>
        <taxon>Fabales</taxon>
        <taxon>Fabaceae</taxon>
        <taxon>Papilionoideae</taxon>
        <taxon>50 kb inversion clade</taxon>
        <taxon>dalbergioids sensu lato</taxon>
        <taxon>Dalbergieae</taxon>
        <taxon>Pterocarpus clade</taxon>
        <taxon>Stylosanthes</taxon>
    </lineage>
</organism>
<reference evidence="1 2" key="1">
    <citation type="journal article" date="2023" name="Plants (Basel)">
        <title>Bridging the Gap: Combining Genomics and Transcriptomics Approaches to Understand Stylosanthes scabra, an Orphan Legume from the Brazilian Caatinga.</title>
        <authorList>
            <person name="Ferreira-Neto J.R.C."/>
            <person name="da Silva M.D."/>
            <person name="Binneck E."/>
            <person name="de Melo N.F."/>
            <person name="da Silva R.H."/>
            <person name="de Melo A.L.T.M."/>
            <person name="Pandolfi V."/>
            <person name="Bustamante F.O."/>
            <person name="Brasileiro-Vidal A.C."/>
            <person name="Benko-Iseppon A.M."/>
        </authorList>
    </citation>
    <scope>NUCLEOTIDE SEQUENCE [LARGE SCALE GENOMIC DNA]</scope>
    <source>
        <tissue evidence="1">Leaves</tissue>
    </source>
</reference>